<protein>
    <submittedName>
        <fullName evidence="6">Uncharacterized protein</fullName>
    </submittedName>
</protein>
<organism evidence="6 7">
    <name type="scientific">Molorchus minor</name>
    <dbReference type="NCBI Taxonomy" id="1323400"/>
    <lineage>
        <taxon>Eukaryota</taxon>
        <taxon>Metazoa</taxon>
        <taxon>Ecdysozoa</taxon>
        <taxon>Arthropoda</taxon>
        <taxon>Hexapoda</taxon>
        <taxon>Insecta</taxon>
        <taxon>Pterygota</taxon>
        <taxon>Neoptera</taxon>
        <taxon>Endopterygota</taxon>
        <taxon>Coleoptera</taxon>
        <taxon>Polyphaga</taxon>
        <taxon>Cucujiformia</taxon>
        <taxon>Chrysomeloidea</taxon>
        <taxon>Cerambycidae</taxon>
        <taxon>Lamiinae</taxon>
        <taxon>Monochamini</taxon>
        <taxon>Molorchus</taxon>
    </lineage>
</organism>
<dbReference type="PANTHER" id="PTHR12428:SF65">
    <property type="entry name" value="CYTOCHROME C OXIDASE ASSEMBLY PROTEIN COX18, MITOCHONDRIAL"/>
    <property type="match status" value="1"/>
</dbReference>
<dbReference type="PANTHER" id="PTHR12428">
    <property type="entry name" value="OXA1"/>
    <property type="match status" value="1"/>
</dbReference>
<evidence type="ECO:0000256" key="5">
    <source>
        <dbReference type="SAM" id="Phobius"/>
    </source>
</evidence>
<evidence type="ECO:0000313" key="7">
    <source>
        <dbReference type="Proteomes" id="UP001162164"/>
    </source>
</evidence>
<comment type="subcellular location">
    <subcellularLocation>
        <location evidence="1">Membrane</location>
        <topology evidence="1">Multi-pass membrane protein</topology>
    </subcellularLocation>
</comment>
<evidence type="ECO:0000313" key="6">
    <source>
        <dbReference type="EMBL" id="KAJ8979576.1"/>
    </source>
</evidence>
<reference evidence="6" key="1">
    <citation type="journal article" date="2023" name="Insect Mol. Biol.">
        <title>Genome sequencing provides insights into the evolution of gene families encoding plant cell wall-degrading enzymes in longhorned beetles.</title>
        <authorList>
            <person name="Shin N.R."/>
            <person name="Okamura Y."/>
            <person name="Kirsch R."/>
            <person name="Pauchet Y."/>
        </authorList>
    </citation>
    <scope>NUCLEOTIDE SEQUENCE</scope>
    <source>
        <strain evidence="6">MMC_N1</strain>
    </source>
</reference>
<evidence type="ECO:0000256" key="4">
    <source>
        <dbReference type="ARBA" id="ARBA00023136"/>
    </source>
</evidence>
<dbReference type="Proteomes" id="UP001162164">
    <property type="component" value="Unassembled WGS sequence"/>
</dbReference>
<keyword evidence="4 5" id="KW-0472">Membrane</keyword>
<gene>
    <name evidence="6" type="ORF">NQ317_019151</name>
</gene>
<keyword evidence="3 5" id="KW-1133">Transmembrane helix</keyword>
<evidence type="ECO:0000256" key="3">
    <source>
        <dbReference type="ARBA" id="ARBA00022989"/>
    </source>
</evidence>
<name>A0ABQ9JMX1_9CUCU</name>
<comment type="caution">
    <text evidence="6">The sequence shown here is derived from an EMBL/GenBank/DDBJ whole genome shotgun (WGS) entry which is preliminary data.</text>
</comment>
<keyword evidence="2 5" id="KW-0812">Transmembrane</keyword>
<evidence type="ECO:0000256" key="2">
    <source>
        <dbReference type="ARBA" id="ARBA00022692"/>
    </source>
</evidence>
<accession>A0ABQ9JMX1</accession>
<keyword evidence="7" id="KW-1185">Reference proteome</keyword>
<dbReference type="InterPro" id="IPR001708">
    <property type="entry name" value="YidC/ALB3/OXA1/COX18"/>
</dbReference>
<dbReference type="EMBL" id="JAPWTJ010000329">
    <property type="protein sequence ID" value="KAJ8979576.1"/>
    <property type="molecule type" value="Genomic_DNA"/>
</dbReference>
<sequence>MLPEQDLDAKLTYTELTLGGFGFIPNLTDVDSSLIFPVALGVINLAIIELQVLSKINNPTKLQKIFTNVFRGFSVIMVPIATSVPSCLVLYWTTSSTYGLLQNLLLLSPRIKRICGIPKTATELQHPYKHIAEGLRNKLKSITGLIK</sequence>
<evidence type="ECO:0000256" key="1">
    <source>
        <dbReference type="ARBA" id="ARBA00004141"/>
    </source>
</evidence>
<proteinExistence type="predicted"/>
<feature type="transmembrane region" description="Helical" evidence="5">
    <location>
        <begin position="34"/>
        <end position="53"/>
    </location>
</feature>